<dbReference type="Proteomes" id="UP000263014">
    <property type="component" value="Unassembled WGS sequence"/>
</dbReference>
<dbReference type="GO" id="GO:0003677">
    <property type="term" value="F:DNA binding"/>
    <property type="evidence" value="ECO:0007669"/>
    <property type="project" value="InterPro"/>
</dbReference>
<dbReference type="CDD" id="cd00093">
    <property type="entry name" value="HTH_XRE"/>
    <property type="match status" value="1"/>
</dbReference>
<reference evidence="2 3" key="1">
    <citation type="submission" date="2018-08" db="EMBL/GenBank/DDBJ databases">
        <title>A genome reference for cultivated species of the human gut microbiota.</title>
        <authorList>
            <person name="Zou Y."/>
            <person name="Xue W."/>
            <person name="Luo G."/>
        </authorList>
    </citation>
    <scope>NUCLEOTIDE SEQUENCE [LARGE SCALE GENOMIC DNA]</scope>
    <source>
        <strain evidence="2 3">TM09-12</strain>
    </source>
</reference>
<sequence length="83" mass="9133">MSCPAIDPEATGTRINELRKAKGYSVPFLKEYFGFATTNAVYKWLRGETLPSLDNMFALSVLFGIPMNDIIVASEVLETNGVT</sequence>
<feature type="domain" description="HTH cro/C1-type" evidence="1">
    <location>
        <begin position="37"/>
        <end position="70"/>
    </location>
</feature>
<evidence type="ECO:0000259" key="1">
    <source>
        <dbReference type="PROSITE" id="PS50943"/>
    </source>
</evidence>
<evidence type="ECO:0000313" key="2">
    <source>
        <dbReference type="EMBL" id="RGJ04711.1"/>
    </source>
</evidence>
<dbReference type="PROSITE" id="PS50943">
    <property type="entry name" value="HTH_CROC1"/>
    <property type="match status" value="1"/>
</dbReference>
<dbReference type="SUPFAM" id="SSF47413">
    <property type="entry name" value="lambda repressor-like DNA-binding domains"/>
    <property type="match status" value="1"/>
</dbReference>
<name>A0A374P7Q7_9FIRM</name>
<dbReference type="RefSeq" id="WP_002604225.1">
    <property type="nucleotide sequence ID" value="NZ_CACRUH010000011.1"/>
</dbReference>
<comment type="caution">
    <text evidence="2">The sequence shown here is derived from an EMBL/GenBank/DDBJ whole genome shotgun (WGS) entry which is preliminary data.</text>
</comment>
<protein>
    <submittedName>
        <fullName evidence="2">XRE family transcriptional regulator</fullName>
    </submittedName>
</protein>
<dbReference type="Pfam" id="PF01381">
    <property type="entry name" value="HTH_3"/>
    <property type="match status" value="1"/>
</dbReference>
<evidence type="ECO:0000313" key="3">
    <source>
        <dbReference type="Proteomes" id="UP000263014"/>
    </source>
</evidence>
<dbReference type="InterPro" id="IPR001387">
    <property type="entry name" value="Cro/C1-type_HTH"/>
</dbReference>
<accession>A0A374P7Q7</accession>
<proteinExistence type="predicted"/>
<dbReference type="EMBL" id="QSON01000005">
    <property type="protein sequence ID" value="RGJ04711.1"/>
    <property type="molecule type" value="Genomic_DNA"/>
</dbReference>
<gene>
    <name evidence="2" type="ORF">DXD79_12350</name>
</gene>
<organism evidence="2 3">
    <name type="scientific">Hungatella hathewayi</name>
    <dbReference type="NCBI Taxonomy" id="154046"/>
    <lineage>
        <taxon>Bacteria</taxon>
        <taxon>Bacillati</taxon>
        <taxon>Bacillota</taxon>
        <taxon>Clostridia</taxon>
        <taxon>Lachnospirales</taxon>
        <taxon>Lachnospiraceae</taxon>
        <taxon>Hungatella</taxon>
    </lineage>
</organism>
<dbReference type="AlphaFoldDB" id="A0A374P7Q7"/>
<dbReference type="Gene3D" id="1.10.260.40">
    <property type="entry name" value="lambda repressor-like DNA-binding domains"/>
    <property type="match status" value="1"/>
</dbReference>
<dbReference type="InterPro" id="IPR010982">
    <property type="entry name" value="Lambda_DNA-bd_dom_sf"/>
</dbReference>